<reference evidence="1 2" key="1">
    <citation type="journal article" date="2023" name="Science">
        <title>Complex scaffold remodeling in plant triterpene biosynthesis.</title>
        <authorList>
            <person name="De La Pena R."/>
            <person name="Hodgson H."/>
            <person name="Liu J.C."/>
            <person name="Stephenson M.J."/>
            <person name="Martin A.C."/>
            <person name="Owen C."/>
            <person name="Harkess A."/>
            <person name="Leebens-Mack J."/>
            <person name="Jimenez L.E."/>
            <person name="Osbourn A."/>
            <person name="Sattely E.S."/>
        </authorList>
    </citation>
    <scope>NUCLEOTIDE SEQUENCE [LARGE SCALE GENOMIC DNA]</scope>
    <source>
        <strain evidence="2">cv. JPN11</strain>
        <tissue evidence="1">Leaf</tissue>
    </source>
</reference>
<dbReference type="Proteomes" id="UP001164539">
    <property type="component" value="Chromosome 2"/>
</dbReference>
<organism evidence="1 2">
    <name type="scientific">Melia azedarach</name>
    <name type="common">Chinaberry tree</name>
    <dbReference type="NCBI Taxonomy" id="155640"/>
    <lineage>
        <taxon>Eukaryota</taxon>
        <taxon>Viridiplantae</taxon>
        <taxon>Streptophyta</taxon>
        <taxon>Embryophyta</taxon>
        <taxon>Tracheophyta</taxon>
        <taxon>Spermatophyta</taxon>
        <taxon>Magnoliopsida</taxon>
        <taxon>eudicotyledons</taxon>
        <taxon>Gunneridae</taxon>
        <taxon>Pentapetalae</taxon>
        <taxon>rosids</taxon>
        <taxon>malvids</taxon>
        <taxon>Sapindales</taxon>
        <taxon>Meliaceae</taxon>
        <taxon>Melia</taxon>
    </lineage>
</organism>
<gene>
    <name evidence="1" type="ORF">OWV82_005084</name>
</gene>
<protein>
    <submittedName>
        <fullName evidence="1">50S ribosomal protein L33-like</fullName>
    </submittedName>
</protein>
<sequence length="166" mass="18796">MASVIHCLAIPCKSRNPFLGTNFSSSSSSTQSALAPFGSLSFSRSLSHTVFFKGCLPLSHVERPTRQSVVCMARRYAPNSRLRKMKSRKKGGDPEKKRSRKRKRTGKRKGRGETKKKKNVKVIKLVSSAGTGFFYAKKRNTKSKEKLEIQKYDPNIRCHLKFTEVK</sequence>
<evidence type="ECO:0000313" key="2">
    <source>
        <dbReference type="Proteomes" id="UP001164539"/>
    </source>
</evidence>
<keyword evidence="2" id="KW-1185">Reference proteome</keyword>
<dbReference type="EMBL" id="CM051395">
    <property type="protein sequence ID" value="KAJ4726357.1"/>
    <property type="molecule type" value="Genomic_DNA"/>
</dbReference>
<name>A0ACC1YSE6_MELAZ</name>
<comment type="caution">
    <text evidence="1">The sequence shown here is derived from an EMBL/GenBank/DDBJ whole genome shotgun (WGS) entry which is preliminary data.</text>
</comment>
<accession>A0ACC1YSE6</accession>
<proteinExistence type="predicted"/>
<evidence type="ECO:0000313" key="1">
    <source>
        <dbReference type="EMBL" id="KAJ4726357.1"/>
    </source>
</evidence>